<evidence type="ECO:0000313" key="1">
    <source>
        <dbReference type="EMBL" id="KKN22376.1"/>
    </source>
</evidence>
<reference evidence="1" key="1">
    <citation type="journal article" date="2015" name="Nature">
        <title>Complex archaea that bridge the gap between prokaryotes and eukaryotes.</title>
        <authorList>
            <person name="Spang A."/>
            <person name="Saw J.H."/>
            <person name="Jorgensen S.L."/>
            <person name="Zaremba-Niedzwiedzka K."/>
            <person name="Martijn J."/>
            <person name="Lind A.E."/>
            <person name="van Eijk R."/>
            <person name="Schleper C."/>
            <person name="Guy L."/>
            <person name="Ettema T.J."/>
        </authorList>
    </citation>
    <scope>NUCLEOTIDE SEQUENCE</scope>
</reference>
<proteinExistence type="predicted"/>
<dbReference type="EMBL" id="LAZR01003067">
    <property type="protein sequence ID" value="KKN22376.1"/>
    <property type="molecule type" value="Genomic_DNA"/>
</dbReference>
<sequence>MKYREAQIFYPKDVGEKGVEIIDIDVQKPISRINIKFTTTKTLEHMTAESPANIPRIELVDGSLVLHSLTGFENQALAYYNRPHAIMDHGQHIRSNSEEDHYTIDFGRYLWDEQLAFDPLRFHNPQLKITYDEDVADTGVTANELSVWADIFDEKQVSPLGFLLAVEHYSYTCGAAASFEEISLPSDRVIRQMLVRAYRDKFEPWNAITEARLDEGTLDRIPWDYTSLENYYRRMKGVWRRLDGQLLTNLILTARAFWIPATDYYATFMQHGVNNSDQSAYESAVSSKGGYCQIIGTTAGKQASGSWAGYLPWHCFQFPFGKQMDIEDWFDPTGKRPRLRLRAGSGGTSGTGQVVLEELYKY</sequence>
<accession>A0A0F9RB24</accession>
<organism evidence="1">
    <name type="scientific">marine sediment metagenome</name>
    <dbReference type="NCBI Taxonomy" id="412755"/>
    <lineage>
        <taxon>unclassified sequences</taxon>
        <taxon>metagenomes</taxon>
        <taxon>ecological metagenomes</taxon>
    </lineage>
</organism>
<name>A0A0F9RB24_9ZZZZ</name>
<gene>
    <name evidence="1" type="ORF">LCGC14_0915680</name>
</gene>
<dbReference type="AlphaFoldDB" id="A0A0F9RB24"/>
<comment type="caution">
    <text evidence="1">The sequence shown here is derived from an EMBL/GenBank/DDBJ whole genome shotgun (WGS) entry which is preliminary data.</text>
</comment>
<protein>
    <submittedName>
        <fullName evidence="1">Uncharacterized protein</fullName>
    </submittedName>
</protein>